<dbReference type="AlphaFoldDB" id="A0A804JCA2"/>
<reference evidence="1" key="1">
    <citation type="submission" date="2021-05" db="UniProtKB">
        <authorList>
            <consortium name="EnsemblPlants"/>
        </authorList>
    </citation>
    <scope>IDENTIFICATION</scope>
    <source>
        <strain evidence="1">subsp. malaccensis</strain>
    </source>
</reference>
<protein>
    <submittedName>
        <fullName evidence="1">Uncharacterized protein</fullName>
    </submittedName>
</protein>
<accession>A0A804JCA2</accession>
<proteinExistence type="predicted"/>
<dbReference type="EnsemblPlants" id="Ma06_t03650.1">
    <property type="protein sequence ID" value="Ma06_p03650.1"/>
    <property type="gene ID" value="Ma06_g03650"/>
</dbReference>
<keyword evidence="2" id="KW-1185">Reference proteome</keyword>
<sequence length="29" mass="3024">MLVPSVESGNAPCPLVMVQVILFKCGGMC</sequence>
<evidence type="ECO:0000313" key="2">
    <source>
        <dbReference type="Proteomes" id="UP000012960"/>
    </source>
</evidence>
<dbReference type="InParanoid" id="A0A804JCA2"/>
<organism evidence="1 2">
    <name type="scientific">Musa acuminata subsp. malaccensis</name>
    <name type="common">Wild banana</name>
    <name type="synonym">Musa malaccensis</name>
    <dbReference type="NCBI Taxonomy" id="214687"/>
    <lineage>
        <taxon>Eukaryota</taxon>
        <taxon>Viridiplantae</taxon>
        <taxon>Streptophyta</taxon>
        <taxon>Embryophyta</taxon>
        <taxon>Tracheophyta</taxon>
        <taxon>Spermatophyta</taxon>
        <taxon>Magnoliopsida</taxon>
        <taxon>Liliopsida</taxon>
        <taxon>Zingiberales</taxon>
        <taxon>Musaceae</taxon>
        <taxon>Musa</taxon>
    </lineage>
</organism>
<dbReference type="Proteomes" id="UP000012960">
    <property type="component" value="Unplaced"/>
</dbReference>
<name>A0A804JCA2_MUSAM</name>
<evidence type="ECO:0000313" key="1">
    <source>
        <dbReference type="EnsemblPlants" id="Ma06_p03650.1"/>
    </source>
</evidence>
<dbReference type="Gramene" id="Ma06_t03650.1">
    <property type="protein sequence ID" value="Ma06_p03650.1"/>
    <property type="gene ID" value="Ma06_g03650"/>
</dbReference>